<protein>
    <recommendedName>
        <fullName evidence="5 15">Hypoxanthine phosphoribosyltransferase</fullName>
        <ecNumber evidence="5 15">2.4.2.8</ecNumber>
    </recommendedName>
</protein>
<dbReference type="GO" id="GO:0000166">
    <property type="term" value="F:nucleotide binding"/>
    <property type="evidence" value="ECO:0007669"/>
    <property type="project" value="UniProtKB-KW"/>
</dbReference>
<dbReference type="GO" id="GO:0006166">
    <property type="term" value="P:purine ribonucleoside salvage"/>
    <property type="evidence" value="ECO:0007669"/>
    <property type="project" value="UniProtKB-KW"/>
</dbReference>
<evidence type="ECO:0000256" key="13">
    <source>
        <dbReference type="ARBA" id="ARBA00048811"/>
    </source>
</evidence>
<name>A0A841EGZ9_9BACT</name>
<dbReference type="EC" id="2.4.2.8" evidence="5 15"/>
<comment type="subcellular location">
    <subcellularLocation>
        <location evidence="2 15">Cytoplasm</location>
    </subcellularLocation>
</comment>
<evidence type="ECO:0000256" key="6">
    <source>
        <dbReference type="ARBA" id="ARBA00022490"/>
    </source>
</evidence>
<evidence type="ECO:0000256" key="4">
    <source>
        <dbReference type="ARBA" id="ARBA00008391"/>
    </source>
</evidence>
<comment type="caution">
    <text evidence="17">The sequence shown here is derived from an EMBL/GenBank/DDBJ whole genome shotgun (WGS) entry which is preliminary data.</text>
</comment>
<evidence type="ECO:0000256" key="7">
    <source>
        <dbReference type="ARBA" id="ARBA00022676"/>
    </source>
</evidence>
<comment type="catalytic activity">
    <reaction evidence="14">
        <text>IMP + diphosphate = hypoxanthine + 5-phospho-alpha-D-ribose 1-diphosphate</text>
        <dbReference type="Rhea" id="RHEA:17973"/>
        <dbReference type="ChEBI" id="CHEBI:17368"/>
        <dbReference type="ChEBI" id="CHEBI:33019"/>
        <dbReference type="ChEBI" id="CHEBI:58017"/>
        <dbReference type="ChEBI" id="CHEBI:58053"/>
        <dbReference type="EC" id="2.4.2.8"/>
    </reaction>
    <physiologicalReaction direction="right-to-left" evidence="14">
        <dbReference type="Rhea" id="RHEA:17975"/>
    </physiologicalReaction>
</comment>
<dbReference type="Proteomes" id="UP000524404">
    <property type="component" value="Unassembled WGS sequence"/>
</dbReference>
<dbReference type="GO" id="GO:0000287">
    <property type="term" value="F:magnesium ion binding"/>
    <property type="evidence" value="ECO:0007669"/>
    <property type="project" value="TreeGrafter"/>
</dbReference>
<evidence type="ECO:0000256" key="15">
    <source>
        <dbReference type="RuleBase" id="RU364099"/>
    </source>
</evidence>
<evidence type="ECO:0000259" key="16">
    <source>
        <dbReference type="Pfam" id="PF00156"/>
    </source>
</evidence>
<dbReference type="SUPFAM" id="SSF53271">
    <property type="entry name" value="PRTase-like"/>
    <property type="match status" value="1"/>
</dbReference>
<keyword evidence="10 15" id="KW-0660">Purine salvage</keyword>
<dbReference type="GO" id="GO:0005829">
    <property type="term" value="C:cytosol"/>
    <property type="evidence" value="ECO:0007669"/>
    <property type="project" value="TreeGrafter"/>
</dbReference>
<evidence type="ECO:0000256" key="11">
    <source>
        <dbReference type="ARBA" id="ARBA00022741"/>
    </source>
</evidence>
<dbReference type="Gene3D" id="3.40.50.2020">
    <property type="match status" value="1"/>
</dbReference>
<dbReference type="InterPro" id="IPR050408">
    <property type="entry name" value="HGPRT"/>
</dbReference>
<evidence type="ECO:0000256" key="9">
    <source>
        <dbReference type="ARBA" id="ARBA00022723"/>
    </source>
</evidence>
<dbReference type="RefSeq" id="WP_184130924.1">
    <property type="nucleotide sequence ID" value="NZ_JACHKT010000004.1"/>
</dbReference>
<comment type="catalytic activity">
    <reaction evidence="13">
        <text>GMP + diphosphate = guanine + 5-phospho-alpha-D-ribose 1-diphosphate</text>
        <dbReference type="Rhea" id="RHEA:25424"/>
        <dbReference type="ChEBI" id="CHEBI:16235"/>
        <dbReference type="ChEBI" id="CHEBI:33019"/>
        <dbReference type="ChEBI" id="CHEBI:58017"/>
        <dbReference type="ChEBI" id="CHEBI:58115"/>
        <dbReference type="EC" id="2.4.2.8"/>
    </reaction>
    <physiologicalReaction direction="right-to-left" evidence="13">
        <dbReference type="Rhea" id="RHEA:25426"/>
    </physiologicalReaction>
</comment>
<keyword evidence="9 15" id="KW-0479">Metal-binding</keyword>
<organism evidence="17 18">
    <name type="scientific">Arcicella rosea</name>
    <dbReference type="NCBI Taxonomy" id="502909"/>
    <lineage>
        <taxon>Bacteria</taxon>
        <taxon>Pseudomonadati</taxon>
        <taxon>Bacteroidota</taxon>
        <taxon>Cytophagia</taxon>
        <taxon>Cytophagales</taxon>
        <taxon>Flectobacillaceae</taxon>
        <taxon>Arcicella</taxon>
    </lineage>
</organism>
<dbReference type="InterPro" id="IPR000836">
    <property type="entry name" value="PRTase_dom"/>
</dbReference>
<dbReference type="InterPro" id="IPR029057">
    <property type="entry name" value="PRTase-like"/>
</dbReference>
<evidence type="ECO:0000256" key="14">
    <source>
        <dbReference type="ARBA" id="ARBA00049402"/>
    </source>
</evidence>
<evidence type="ECO:0000256" key="10">
    <source>
        <dbReference type="ARBA" id="ARBA00022726"/>
    </source>
</evidence>
<evidence type="ECO:0000313" key="18">
    <source>
        <dbReference type="Proteomes" id="UP000524404"/>
    </source>
</evidence>
<comment type="cofactor">
    <cofactor evidence="1 15">
        <name>Mg(2+)</name>
        <dbReference type="ChEBI" id="CHEBI:18420"/>
    </cofactor>
</comment>
<dbReference type="CDD" id="cd06223">
    <property type="entry name" value="PRTases_typeI"/>
    <property type="match status" value="1"/>
</dbReference>
<accession>A0A841EGZ9</accession>
<evidence type="ECO:0000313" key="17">
    <source>
        <dbReference type="EMBL" id="MBB6002266.1"/>
    </source>
</evidence>
<dbReference type="NCBIfam" id="TIGR01203">
    <property type="entry name" value="HGPRTase"/>
    <property type="match status" value="1"/>
</dbReference>
<comment type="pathway">
    <text evidence="3 15">Purine metabolism; IMP biosynthesis via salvage pathway; IMP from hypoxanthine: step 1/1.</text>
</comment>
<evidence type="ECO:0000256" key="1">
    <source>
        <dbReference type="ARBA" id="ARBA00001946"/>
    </source>
</evidence>
<dbReference type="GO" id="GO:0004422">
    <property type="term" value="F:hypoxanthine phosphoribosyltransferase activity"/>
    <property type="evidence" value="ECO:0007669"/>
    <property type="project" value="InterPro"/>
</dbReference>
<evidence type="ECO:0000256" key="2">
    <source>
        <dbReference type="ARBA" id="ARBA00004496"/>
    </source>
</evidence>
<dbReference type="GO" id="GO:0046100">
    <property type="term" value="P:hypoxanthine metabolic process"/>
    <property type="evidence" value="ECO:0007669"/>
    <property type="project" value="TreeGrafter"/>
</dbReference>
<dbReference type="AlphaFoldDB" id="A0A841EGZ9"/>
<dbReference type="GO" id="GO:0006178">
    <property type="term" value="P:guanine salvage"/>
    <property type="evidence" value="ECO:0007669"/>
    <property type="project" value="TreeGrafter"/>
</dbReference>
<gene>
    <name evidence="17" type="ORF">HNP25_000916</name>
</gene>
<sequence length="179" mass="20023">MKSTIQVHDKHFEVFIEQSVLEKRIAALASSINQDYTGKKPLFLAILNGSFMFAAELMKSITVSCEITFLRVSSYQATTSTGKVHQILGLSESIENRDIIIIEDIIDTGLTMIEIKKQLLAQNPSSLTIATLFQKPEALKQPIDIEYIGFEIENKFVLGYGLDYDGLGRNLADLYVLSE</sequence>
<keyword evidence="8 15" id="KW-0808">Transferase</keyword>
<dbReference type="Pfam" id="PF00156">
    <property type="entry name" value="Pribosyltran"/>
    <property type="match status" value="1"/>
</dbReference>
<dbReference type="GO" id="GO:0032263">
    <property type="term" value="P:GMP salvage"/>
    <property type="evidence" value="ECO:0007669"/>
    <property type="project" value="TreeGrafter"/>
</dbReference>
<keyword evidence="18" id="KW-1185">Reference proteome</keyword>
<evidence type="ECO:0000256" key="5">
    <source>
        <dbReference type="ARBA" id="ARBA00011895"/>
    </source>
</evidence>
<dbReference type="GO" id="GO:0032264">
    <property type="term" value="P:IMP salvage"/>
    <property type="evidence" value="ECO:0007669"/>
    <property type="project" value="UniProtKB-UniPathway"/>
</dbReference>
<dbReference type="InterPro" id="IPR005904">
    <property type="entry name" value="Hxn_phspho_trans"/>
</dbReference>
<keyword evidence="6 15" id="KW-0963">Cytoplasm</keyword>
<proteinExistence type="inferred from homology"/>
<evidence type="ECO:0000256" key="3">
    <source>
        <dbReference type="ARBA" id="ARBA00004669"/>
    </source>
</evidence>
<keyword evidence="7 15" id="KW-0328">Glycosyltransferase</keyword>
<keyword evidence="12 15" id="KW-0460">Magnesium</keyword>
<dbReference type="UniPathway" id="UPA00591">
    <property type="reaction ID" value="UER00648"/>
</dbReference>
<dbReference type="PANTHER" id="PTHR43340">
    <property type="entry name" value="HYPOXANTHINE-GUANINE PHOSPHORIBOSYLTRANSFERASE"/>
    <property type="match status" value="1"/>
</dbReference>
<dbReference type="EMBL" id="JACHKT010000004">
    <property type="protein sequence ID" value="MBB6002266.1"/>
    <property type="molecule type" value="Genomic_DNA"/>
</dbReference>
<dbReference type="PANTHER" id="PTHR43340:SF1">
    <property type="entry name" value="HYPOXANTHINE PHOSPHORIBOSYLTRANSFERASE"/>
    <property type="match status" value="1"/>
</dbReference>
<keyword evidence="11 15" id="KW-0547">Nucleotide-binding</keyword>
<comment type="similarity">
    <text evidence="4 15">Belongs to the purine/pyrimidine phosphoribosyltransferase family.</text>
</comment>
<feature type="domain" description="Phosphoribosyltransferase" evidence="16">
    <location>
        <begin position="21"/>
        <end position="164"/>
    </location>
</feature>
<reference evidence="17 18" key="1">
    <citation type="submission" date="2020-08" db="EMBL/GenBank/DDBJ databases">
        <title>Functional genomics of gut bacteria from endangered species of beetles.</title>
        <authorList>
            <person name="Carlos-Shanley C."/>
        </authorList>
    </citation>
    <scope>NUCLEOTIDE SEQUENCE [LARGE SCALE GENOMIC DNA]</scope>
    <source>
        <strain evidence="17 18">S00070</strain>
    </source>
</reference>
<evidence type="ECO:0000256" key="8">
    <source>
        <dbReference type="ARBA" id="ARBA00022679"/>
    </source>
</evidence>
<evidence type="ECO:0000256" key="12">
    <source>
        <dbReference type="ARBA" id="ARBA00022842"/>
    </source>
</evidence>